<dbReference type="InterPro" id="IPR013057">
    <property type="entry name" value="AA_transpt_TM"/>
</dbReference>
<dbReference type="GeneID" id="116188395"/>
<dbReference type="Pfam" id="PF01490">
    <property type="entry name" value="Aa_trans"/>
    <property type="match status" value="1"/>
</dbReference>
<dbReference type="Proteomes" id="UP000515151">
    <property type="component" value="Chromosome 8"/>
</dbReference>
<evidence type="ECO:0000256" key="7">
    <source>
        <dbReference type="ARBA" id="ARBA00022989"/>
    </source>
</evidence>
<feature type="transmembrane region" description="Helical" evidence="10">
    <location>
        <begin position="43"/>
        <end position="65"/>
    </location>
</feature>
<dbReference type="GO" id="GO:0005886">
    <property type="term" value="C:plasma membrane"/>
    <property type="evidence" value="ECO:0007669"/>
    <property type="project" value="UniProtKB-SubCell"/>
</dbReference>
<dbReference type="FunFam" id="1.20.1740.10:FF:000055">
    <property type="entry name" value="Amino acid permease 6"/>
    <property type="match status" value="1"/>
</dbReference>
<dbReference type="OrthoDB" id="40134at2759"/>
<feature type="domain" description="Amino acid transporter transmembrane" evidence="11">
    <location>
        <begin position="39"/>
        <end position="472"/>
    </location>
</feature>
<keyword evidence="8 10" id="KW-0472">Membrane</keyword>
<comment type="subcellular location">
    <subcellularLocation>
        <location evidence="1">Cell membrane</location>
    </subcellularLocation>
</comment>
<dbReference type="GO" id="GO:0015293">
    <property type="term" value="F:symporter activity"/>
    <property type="evidence" value="ECO:0007669"/>
    <property type="project" value="UniProtKB-KW"/>
</dbReference>
<evidence type="ECO:0000256" key="1">
    <source>
        <dbReference type="ARBA" id="ARBA00004236"/>
    </source>
</evidence>
<evidence type="ECO:0000313" key="12">
    <source>
        <dbReference type="Proteomes" id="UP000515151"/>
    </source>
</evidence>
<evidence type="ECO:0000259" key="11">
    <source>
        <dbReference type="Pfam" id="PF01490"/>
    </source>
</evidence>
<feature type="transmembrane region" description="Helical" evidence="10">
    <location>
        <begin position="389"/>
        <end position="409"/>
    </location>
</feature>
<evidence type="ECO:0000256" key="4">
    <source>
        <dbReference type="ARBA" id="ARBA00022692"/>
    </source>
</evidence>
<feature type="transmembrane region" description="Helical" evidence="10">
    <location>
        <begin position="284"/>
        <end position="305"/>
    </location>
</feature>
<feature type="transmembrane region" description="Helical" evidence="10">
    <location>
        <begin position="325"/>
        <end position="346"/>
    </location>
</feature>
<reference evidence="12" key="1">
    <citation type="journal article" date="2020" name="Plant Biotechnol. J.">
        <title>The pomegranate (Punica granatum L.) draft genome dissects genetic divergence between soft- and hard-seeded cultivars.</title>
        <authorList>
            <person name="Luo X."/>
            <person name="Li H."/>
            <person name="Wu Z."/>
            <person name="Yao W."/>
            <person name="Zhao P."/>
            <person name="Cao D."/>
            <person name="Yu H."/>
            <person name="Li K."/>
            <person name="Poudel K."/>
            <person name="Zhao D."/>
            <person name="Zhang F."/>
            <person name="Xia X."/>
            <person name="Chen L."/>
            <person name="Wang Q."/>
            <person name="Jing D."/>
            <person name="Cao S."/>
        </authorList>
    </citation>
    <scope>NUCLEOTIDE SEQUENCE [LARGE SCALE GENOMIC DNA]</scope>
    <source>
        <strain evidence="12">cv. Tunisia</strain>
    </source>
</reference>
<dbReference type="AlphaFoldDB" id="A0A6P8BTQ9"/>
<comment type="similarity">
    <text evidence="9">Belongs to the amino acid/polyamine transporter 2 family. Amino acid/auxin permease (AAAP) (TC 2.A.18.2) subfamily.</text>
</comment>
<keyword evidence="12" id="KW-1185">Reference proteome</keyword>
<organism evidence="12 13">
    <name type="scientific">Punica granatum</name>
    <name type="common">Pomegranate</name>
    <dbReference type="NCBI Taxonomy" id="22663"/>
    <lineage>
        <taxon>Eukaryota</taxon>
        <taxon>Viridiplantae</taxon>
        <taxon>Streptophyta</taxon>
        <taxon>Embryophyta</taxon>
        <taxon>Tracheophyta</taxon>
        <taxon>Spermatophyta</taxon>
        <taxon>Magnoliopsida</taxon>
        <taxon>eudicotyledons</taxon>
        <taxon>Gunneridae</taxon>
        <taxon>Pentapetalae</taxon>
        <taxon>rosids</taxon>
        <taxon>malvids</taxon>
        <taxon>Myrtales</taxon>
        <taxon>Lythraceae</taxon>
        <taxon>Punica</taxon>
    </lineage>
</organism>
<keyword evidence="6" id="KW-0029">Amino-acid transport</keyword>
<name>A0A6P8BTQ9_PUNGR</name>
<dbReference type="RefSeq" id="XP_031373580.1">
    <property type="nucleotide sequence ID" value="XM_031517720.1"/>
</dbReference>
<evidence type="ECO:0000256" key="8">
    <source>
        <dbReference type="ARBA" id="ARBA00023136"/>
    </source>
</evidence>
<evidence type="ECO:0000313" key="13">
    <source>
        <dbReference type="RefSeq" id="XP_031373580.1"/>
    </source>
</evidence>
<keyword evidence="7 10" id="KW-1133">Transmembrane helix</keyword>
<dbReference type="GO" id="GO:0006865">
    <property type="term" value="P:amino acid transport"/>
    <property type="evidence" value="ECO:0007669"/>
    <property type="project" value="UniProtKB-KW"/>
</dbReference>
<evidence type="ECO:0000256" key="2">
    <source>
        <dbReference type="ARBA" id="ARBA00022448"/>
    </source>
</evidence>
<dbReference type="PANTHER" id="PTHR48017">
    <property type="entry name" value="OS05G0424000 PROTEIN-RELATED"/>
    <property type="match status" value="1"/>
</dbReference>
<keyword evidence="5" id="KW-0769">Symport</keyword>
<evidence type="ECO:0000256" key="3">
    <source>
        <dbReference type="ARBA" id="ARBA00022475"/>
    </source>
</evidence>
<accession>A0A6P8BTQ9</accession>
<feature type="transmembrane region" description="Helical" evidence="10">
    <location>
        <begin position="415"/>
        <end position="434"/>
    </location>
</feature>
<keyword evidence="4 10" id="KW-0812">Transmembrane</keyword>
<gene>
    <name evidence="13" type="primary">LOC116188395</name>
</gene>
<reference evidence="13" key="2">
    <citation type="submission" date="2025-08" db="UniProtKB">
        <authorList>
            <consortium name="RefSeq"/>
        </authorList>
    </citation>
    <scope>IDENTIFICATION</scope>
    <source>
        <tissue evidence="13">Leaf</tissue>
    </source>
</reference>
<proteinExistence type="inferred from homology"/>
<feature type="transmembrane region" description="Helical" evidence="10">
    <location>
        <begin position="194"/>
        <end position="217"/>
    </location>
</feature>
<sequence>MTMGHQNAAAPHSQVYSVSVDMQPQGGSKCFDDDGHLKRTGTVWTASAHIITAVIGSGVLSLAWATAQLGWIAGPAMLFLFSFVTYYTSALLAACYRSGDPVNGKRNYTYMDAVSSNLGGFKVKLCGLVQYLNLFGVAIGYTIASSTSMMAISRSNCFHNKGEKNPCPANSTPYMITFGVIEIILSQIPNFDQLWWLSILAAVMSFTYSTIGLGLGVTKVVETGKFRGSLTGISIGTVTETQKIWKSFQALGDIAFAYSYSIILIEIQDTIKSPPSEAKTMKKATLISVAVTTLFYMLCGCFGYAAFGDMSPGNLLTGFGFYNPFWLVDIANAAIVIHLVGAYQVYCQPLFAFIEKYAKERFPDSQFITKDIEVPVPGFKPYKLNLFRLVWRTIFVIITTVISMLLPFFNDVVGLLGALGFWPLTVYFPVEMYIAQKKIPKWSTKWLCLQILSFACLIITIAAAAGSVAGVMLHLKSYKPFSTSY</sequence>
<keyword evidence="3" id="KW-1003">Cell membrane</keyword>
<feature type="transmembrane region" description="Helical" evidence="10">
    <location>
        <begin position="446"/>
        <end position="475"/>
    </location>
</feature>
<protein>
    <submittedName>
        <fullName evidence="13">Amino acid permease 3-like</fullName>
    </submittedName>
</protein>
<keyword evidence="2" id="KW-0813">Transport</keyword>
<feature type="transmembrane region" description="Helical" evidence="10">
    <location>
        <begin position="131"/>
        <end position="152"/>
    </location>
</feature>
<evidence type="ECO:0000256" key="5">
    <source>
        <dbReference type="ARBA" id="ARBA00022847"/>
    </source>
</evidence>
<evidence type="ECO:0000256" key="10">
    <source>
        <dbReference type="SAM" id="Phobius"/>
    </source>
</evidence>
<feature type="transmembrane region" description="Helical" evidence="10">
    <location>
        <begin position="71"/>
        <end position="96"/>
    </location>
</feature>
<evidence type="ECO:0000256" key="6">
    <source>
        <dbReference type="ARBA" id="ARBA00022970"/>
    </source>
</evidence>
<evidence type="ECO:0000256" key="9">
    <source>
        <dbReference type="ARBA" id="ARBA00061463"/>
    </source>
</evidence>